<gene>
    <name evidence="9" type="ordered locus">Dda3937_02404</name>
</gene>
<dbReference type="InterPro" id="IPR013012">
    <property type="entry name" value="PTS_EIIB_3"/>
</dbReference>
<keyword evidence="5" id="KW-0598">Phosphotransferase system</keyword>
<feature type="domain" description="PTS EIIB type-3" evidence="8">
    <location>
        <begin position="3"/>
        <end position="106"/>
    </location>
</feature>
<name>E0SM54_DICD3</name>
<dbReference type="Pfam" id="PF02302">
    <property type="entry name" value="PTS_IIB"/>
    <property type="match status" value="1"/>
</dbReference>
<keyword evidence="1" id="KW-0813">Transport</keyword>
<dbReference type="InterPro" id="IPR051819">
    <property type="entry name" value="PTS_sugar-specific_EIIB"/>
</dbReference>
<dbReference type="AlphaFoldDB" id="E0SM54"/>
<feature type="modified residue" description="Phosphocysteine; by EIIA" evidence="7">
    <location>
        <position position="10"/>
    </location>
</feature>
<organism evidence="9 10">
    <name type="scientific">Dickeya dadantii (strain 3937)</name>
    <name type="common">Erwinia chrysanthemi (strain 3937)</name>
    <dbReference type="NCBI Taxonomy" id="198628"/>
    <lineage>
        <taxon>Bacteria</taxon>
        <taxon>Pseudomonadati</taxon>
        <taxon>Pseudomonadota</taxon>
        <taxon>Gammaproteobacteria</taxon>
        <taxon>Enterobacterales</taxon>
        <taxon>Pectobacteriaceae</taxon>
        <taxon>Dickeya</taxon>
    </lineage>
</organism>
<dbReference type="EMBL" id="CP002038">
    <property type="protein sequence ID" value="ADM99389.1"/>
    <property type="molecule type" value="Genomic_DNA"/>
</dbReference>
<dbReference type="Gene3D" id="3.40.50.2300">
    <property type="match status" value="1"/>
</dbReference>
<dbReference type="KEGG" id="ddd:Dda3937_02404"/>
<dbReference type="EC" id="2.7.1.69" evidence="9"/>
<dbReference type="STRING" id="198628.Dda3937_02404"/>
<keyword evidence="4 9" id="KW-0808">Transferase</keyword>
<dbReference type="InterPro" id="IPR003501">
    <property type="entry name" value="PTS_EIIB_2/3"/>
</dbReference>
<keyword evidence="10" id="KW-1185">Reference proteome</keyword>
<dbReference type="InterPro" id="IPR036095">
    <property type="entry name" value="PTS_EIIB-like_sf"/>
</dbReference>
<dbReference type="PANTHER" id="PTHR34581:SF2">
    <property type="entry name" value="PTS SYSTEM N,N'-DIACETYLCHITOBIOSE-SPECIFIC EIIB COMPONENT"/>
    <property type="match status" value="1"/>
</dbReference>
<keyword evidence="2" id="KW-0597">Phosphoprotein</keyword>
<keyword evidence="6" id="KW-0418">Kinase</keyword>
<dbReference type="GO" id="GO:0016301">
    <property type="term" value="F:kinase activity"/>
    <property type="evidence" value="ECO:0007669"/>
    <property type="project" value="UniProtKB-KW"/>
</dbReference>
<dbReference type="eggNOG" id="COG1440">
    <property type="taxonomic scope" value="Bacteria"/>
</dbReference>
<dbReference type="SUPFAM" id="SSF52794">
    <property type="entry name" value="PTS system IIB component-like"/>
    <property type="match status" value="1"/>
</dbReference>
<sequence length="106" mass="11776">MLMKKLLICCFFGNTANALAKKMQKIADNQDYRIMISAVGLDNFASVAPAFDCFLVAPHIQYKFAELRTIVGESRSIAVIDSLSYASLDGEKVLRFVLTHMPELAD</sequence>
<evidence type="ECO:0000256" key="1">
    <source>
        <dbReference type="ARBA" id="ARBA00022448"/>
    </source>
</evidence>
<protein>
    <submittedName>
        <fullName evidence="9">PTS system, cellobiose-specific IIB component</fullName>
        <ecNumber evidence="9">2.7.1.69</ecNumber>
    </submittedName>
</protein>
<dbReference type="PANTHER" id="PTHR34581">
    <property type="entry name" value="PTS SYSTEM N,N'-DIACETYLCHITOBIOSE-SPECIFIC EIIB COMPONENT"/>
    <property type="match status" value="1"/>
</dbReference>
<evidence type="ECO:0000259" key="8">
    <source>
        <dbReference type="PROSITE" id="PS51100"/>
    </source>
</evidence>
<proteinExistence type="predicted"/>
<evidence type="ECO:0000256" key="3">
    <source>
        <dbReference type="ARBA" id="ARBA00022597"/>
    </source>
</evidence>
<evidence type="ECO:0000256" key="6">
    <source>
        <dbReference type="ARBA" id="ARBA00022777"/>
    </source>
</evidence>
<reference evidence="9 10" key="1">
    <citation type="journal article" date="2011" name="J. Bacteriol.">
        <title>Genome sequence of the plant-pathogenic bacterium Dickeya dadantii 3937.</title>
        <authorList>
            <person name="Glasner J.D."/>
            <person name="Yang C.H."/>
            <person name="Reverchon S."/>
            <person name="Hugouvieux-Cotte-Pattat N."/>
            <person name="Condemine G."/>
            <person name="Bohin J.P."/>
            <person name="Van Gijsegem F."/>
            <person name="Yang S."/>
            <person name="Franza T."/>
            <person name="Expert D."/>
            <person name="Plunkett G. III"/>
            <person name="San Francisco M.J."/>
            <person name="Charkowski A.O."/>
            <person name="Py B."/>
            <person name="Bell K."/>
            <person name="Rauscher L."/>
            <person name="Rodriguez-Palenzuela P."/>
            <person name="Toussaint A."/>
            <person name="Holeva M.C."/>
            <person name="He S.Y."/>
            <person name="Douet V."/>
            <person name="Boccara M."/>
            <person name="Blanco C."/>
            <person name="Toth I."/>
            <person name="Anderson B.D."/>
            <person name="Biehl B.S."/>
            <person name="Mau B."/>
            <person name="Flynn S.M."/>
            <person name="Barras F."/>
            <person name="Lindeberg M."/>
            <person name="Birch P.R."/>
            <person name="Tsuyumu S."/>
            <person name="Shi X."/>
            <person name="Hibbing M."/>
            <person name="Yap M.N."/>
            <person name="Carpentier M."/>
            <person name="Dassa E."/>
            <person name="Umehara M."/>
            <person name="Kim J.F."/>
            <person name="Rusch M."/>
            <person name="Soni P."/>
            <person name="Mayhew G.F."/>
            <person name="Fouts D.E."/>
            <person name="Gill S.R."/>
            <person name="Blattner F.R."/>
            <person name="Keen N.T."/>
            <person name="Perna N.T."/>
        </authorList>
    </citation>
    <scope>NUCLEOTIDE SEQUENCE [LARGE SCALE GENOMIC DNA]</scope>
    <source>
        <strain evidence="9 10">3937</strain>
    </source>
</reference>
<evidence type="ECO:0000313" key="10">
    <source>
        <dbReference type="Proteomes" id="UP000006859"/>
    </source>
</evidence>
<evidence type="ECO:0000256" key="5">
    <source>
        <dbReference type="ARBA" id="ARBA00022683"/>
    </source>
</evidence>
<dbReference type="HOGENOM" id="CLU_147323_2_1_6"/>
<dbReference type="GO" id="GO:0009401">
    <property type="term" value="P:phosphoenolpyruvate-dependent sugar phosphotransferase system"/>
    <property type="evidence" value="ECO:0007669"/>
    <property type="project" value="UniProtKB-KW"/>
</dbReference>
<evidence type="ECO:0000256" key="4">
    <source>
        <dbReference type="ARBA" id="ARBA00022679"/>
    </source>
</evidence>
<evidence type="ECO:0000256" key="7">
    <source>
        <dbReference type="PROSITE-ProRule" id="PRU00423"/>
    </source>
</evidence>
<dbReference type="GO" id="GO:0008982">
    <property type="term" value="F:protein-N(PI)-phosphohistidine-sugar phosphotransferase activity"/>
    <property type="evidence" value="ECO:0007669"/>
    <property type="project" value="InterPro"/>
</dbReference>
<accession>E0SM54</accession>
<keyword evidence="3" id="KW-0762">Sugar transport</keyword>
<evidence type="ECO:0000313" key="9">
    <source>
        <dbReference type="EMBL" id="ADM99389.1"/>
    </source>
</evidence>
<dbReference type="PROSITE" id="PS51100">
    <property type="entry name" value="PTS_EIIB_TYPE_3"/>
    <property type="match status" value="1"/>
</dbReference>
<dbReference type="Proteomes" id="UP000006859">
    <property type="component" value="Chromosome"/>
</dbReference>
<evidence type="ECO:0000256" key="2">
    <source>
        <dbReference type="ARBA" id="ARBA00022553"/>
    </source>
</evidence>